<dbReference type="Proteomes" id="UP000238937">
    <property type="component" value="Unassembled WGS sequence"/>
</dbReference>
<feature type="domain" description="Aminotransferase class V" evidence="5">
    <location>
        <begin position="16"/>
        <end position="352"/>
    </location>
</feature>
<proteinExistence type="inferred from homology"/>
<dbReference type="InterPro" id="IPR000192">
    <property type="entry name" value="Aminotrans_V_dom"/>
</dbReference>
<keyword evidence="7" id="KW-1185">Reference proteome</keyword>
<dbReference type="InterPro" id="IPR015421">
    <property type="entry name" value="PyrdxlP-dep_Trfase_major"/>
</dbReference>
<comment type="cofactor">
    <cofactor evidence="1 4">
        <name>pyridoxal 5'-phosphate</name>
        <dbReference type="ChEBI" id="CHEBI:597326"/>
    </cofactor>
</comment>
<gene>
    <name evidence="6" type="ORF">C7B77_10630</name>
</gene>
<protein>
    <submittedName>
        <fullName evidence="6">Cysteine lyase</fullName>
    </submittedName>
</protein>
<dbReference type="GO" id="GO:0016829">
    <property type="term" value="F:lyase activity"/>
    <property type="evidence" value="ECO:0007669"/>
    <property type="project" value="UniProtKB-KW"/>
</dbReference>
<comment type="caution">
    <text evidence="6">The sequence shown here is derived from an EMBL/GenBank/DDBJ whole genome shotgun (WGS) entry which is preliminary data.</text>
</comment>
<dbReference type="InterPro" id="IPR015422">
    <property type="entry name" value="PyrdxlP-dep_Trfase_small"/>
</dbReference>
<comment type="similarity">
    <text evidence="3">Belongs to the class-V pyridoxal-phosphate-dependent aminotransferase family.</text>
</comment>
<evidence type="ECO:0000259" key="5">
    <source>
        <dbReference type="Pfam" id="PF00266"/>
    </source>
</evidence>
<dbReference type="PANTHER" id="PTHR43586:SF4">
    <property type="entry name" value="ISOPENICILLIN N EPIMERASE"/>
    <property type="match status" value="1"/>
</dbReference>
<evidence type="ECO:0000256" key="1">
    <source>
        <dbReference type="ARBA" id="ARBA00001933"/>
    </source>
</evidence>
<dbReference type="PROSITE" id="PS00595">
    <property type="entry name" value="AA_TRANSFER_CLASS_5"/>
    <property type="match status" value="1"/>
</dbReference>
<accession>A0A2T1GGM3</accession>
<organism evidence="6 7">
    <name type="scientific">Chamaesiphon polymorphus CCALA 037</name>
    <dbReference type="NCBI Taxonomy" id="2107692"/>
    <lineage>
        <taxon>Bacteria</taxon>
        <taxon>Bacillati</taxon>
        <taxon>Cyanobacteriota</taxon>
        <taxon>Cyanophyceae</taxon>
        <taxon>Gomontiellales</taxon>
        <taxon>Chamaesiphonaceae</taxon>
        <taxon>Chamaesiphon</taxon>
    </lineage>
</organism>
<dbReference type="Gene3D" id="3.40.640.10">
    <property type="entry name" value="Type I PLP-dependent aspartate aminotransferase-like (Major domain)"/>
    <property type="match status" value="1"/>
</dbReference>
<evidence type="ECO:0000256" key="3">
    <source>
        <dbReference type="RuleBase" id="RU004075"/>
    </source>
</evidence>
<evidence type="ECO:0000256" key="2">
    <source>
        <dbReference type="ARBA" id="ARBA00022898"/>
    </source>
</evidence>
<evidence type="ECO:0000313" key="7">
    <source>
        <dbReference type="Proteomes" id="UP000238937"/>
    </source>
</evidence>
<dbReference type="OrthoDB" id="9804366at2"/>
<dbReference type="InterPro" id="IPR020578">
    <property type="entry name" value="Aminotrans_V_PyrdxlP_BS"/>
</dbReference>
<name>A0A2T1GGM3_9CYAN</name>
<reference evidence="6 7" key="1">
    <citation type="submission" date="2018-03" db="EMBL/GenBank/DDBJ databases">
        <title>The ancient ancestry and fast evolution of plastids.</title>
        <authorList>
            <person name="Moore K.R."/>
            <person name="Magnabosco C."/>
            <person name="Momper L."/>
            <person name="Gold D.A."/>
            <person name="Bosak T."/>
            <person name="Fournier G.P."/>
        </authorList>
    </citation>
    <scope>NUCLEOTIDE SEQUENCE [LARGE SCALE GENOMIC DNA]</scope>
    <source>
        <strain evidence="6 7">CCALA 037</strain>
    </source>
</reference>
<keyword evidence="6" id="KW-0456">Lyase</keyword>
<sequence length="385" mass="42506">MNVHRQQFPALANKSYFNYGGQGPMPQTALDAIIGAYEQIQTQGPFGLKTSELVIRESHLTRQAIASELGVTADTIALTENVTAGCNIALWGLNWQAGDRILLSDCEHPGVIASIKEICRRFGVVVDLFPLQATLNTGDPVTTIVAHLTPQTRLVVLSHVLWNTGQVVPLAEIAKAIRQDPCAQRPIRILVDAAQSVGLLPLQLAELGIDFYAFTGHKWWCGPEGVGGLYIHPDAIASLEPTFIGWRGLDYSTPDLPLVNDARRYEVATSAYPLYSGLRAAIATHREWGSAIDRLDRIVSLATYLWENLQQVPGVKCLNQTAPRSGLVSFQLTDGDCGKLVRDLERQHFYLRTIVDPVCIRACTHYFTTTTEIDELIHCLRKLIN</sequence>
<dbReference type="InterPro" id="IPR015424">
    <property type="entry name" value="PyrdxlP-dep_Trfase"/>
</dbReference>
<dbReference type="RefSeq" id="WP_106303922.1">
    <property type="nucleotide sequence ID" value="NZ_PVWO01000107.1"/>
</dbReference>
<dbReference type="AlphaFoldDB" id="A0A2T1GGM3"/>
<evidence type="ECO:0000313" key="6">
    <source>
        <dbReference type="EMBL" id="PSB56805.1"/>
    </source>
</evidence>
<dbReference type="PANTHER" id="PTHR43586">
    <property type="entry name" value="CYSTEINE DESULFURASE"/>
    <property type="match status" value="1"/>
</dbReference>
<dbReference type="Gene3D" id="3.90.1150.10">
    <property type="entry name" value="Aspartate Aminotransferase, domain 1"/>
    <property type="match status" value="1"/>
</dbReference>
<evidence type="ECO:0000256" key="4">
    <source>
        <dbReference type="RuleBase" id="RU004504"/>
    </source>
</evidence>
<dbReference type="EMBL" id="PVWO01000107">
    <property type="protein sequence ID" value="PSB56805.1"/>
    <property type="molecule type" value="Genomic_DNA"/>
</dbReference>
<dbReference type="Pfam" id="PF00266">
    <property type="entry name" value="Aminotran_5"/>
    <property type="match status" value="1"/>
</dbReference>
<keyword evidence="2" id="KW-0663">Pyridoxal phosphate</keyword>
<dbReference type="SUPFAM" id="SSF53383">
    <property type="entry name" value="PLP-dependent transferases"/>
    <property type="match status" value="1"/>
</dbReference>